<dbReference type="Proteomes" id="UP000787568">
    <property type="component" value="Unassembled WGS sequence"/>
</dbReference>
<dbReference type="AlphaFoldDB" id="A0AAJ1E3P2"/>
<reference evidence="1" key="1">
    <citation type="submission" date="2020-12" db="EMBL/GenBank/DDBJ databases">
        <title>Generalized mutagenesis with transposon Tn5. A laboratory procedure for the identification of genes responsible for a bacterial phenotype and its regulation, illustrated with phenazine production in Pseudomonas chlororaphis.</title>
        <authorList>
            <person name="Muzio F."/>
            <person name="Sobrero P."/>
            <person name="Agaras B."/>
            <person name="Valverde C."/>
        </authorList>
    </citation>
    <scope>NUCLEOTIDE SEQUENCE</scope>
    <source>
        <strain evidence="1">SMMP3</strain>
    </source>
</reference>
<evidence type="ECO:0000313" key="1">
    <source>
        <dbReference type="EMBL" id="MBU4635930.1"/>
    </source>
</evidence>
<name>A0AAJ1E3P2_9PSED</name>
<organism evidence="1 2">
    <name type="scientific">Pseudomonas chlororaphis subsp. aurantiaca</name>
    <dbReference type="NCBI Taxonomy" id="86192"/>
    <lineage>
        <taxon>Bacteria</taxon>
        <taxon>Pseudomonadati</taxon>
        <taxon>Pseudomonadota</taxon>
        <taxon>Gammaproteobacteria</taxon>
        <taxon>Pseudomonadales</taxon>
        <taxon>Pseudomonadaceae</taxon>
        <taxon>Pseudomonas</taxon>
    </lineage>
</organism>
<sequence>MLFWILQNTGPPGSAASQASPEAAVNDIQDVDLNTALIATGTSCLVSKVVKFNHELSVGKP</sequence>
<accession>A0AAJ1E3P2</accession>
<evidence type="ECO:0000313" key="2">
    <source>
        <dbReference type="Proteomes" id="UP000787568"/>
    </source>
</evidence>
<dbReference type="RefSeq" id="WP_009047124.1">
    <property type="nucleotide sequence ID" value="NZ_CP009290.1"/>
</dbReference>
<comment type="caution">
    <text evidence="1">The sequence shown here is derived from an EMBL/GenBank/DDBJ whole genome shotgun (WGS) entry which is preliminary data.</text>
</comment>
<proteinExistence type="predicted"/>
<protein>
    <submittedName>
        <fullName evidence="1">Uncharacterized protein</fullName>
    </submittedName>
</protein>
<dbReference type="EMBL" id="JAEEFW010000008">
    <property type="protein sequence ID" value="MBU4635930.1"/>
    <property type="molecule type" value="Genomic_DNA"/>
</dbReference>
<gene>
    <name evidence="1" type="ORF">I8747_24265</name>
</gene>